<keyword evidence="5" id="KW-1185">Reference proteome</keyword>
<evidence type="ECO:0000256" key="2">
    <source>
        <dbReference type="ARBA" id="ARBA00023002"/>
    </source>
</evidence>
<dbReference type="Pfam" id="PF00106">
    <property type="entry name" value="adh_short"/>
    <property type="match status" value="1"/>
</dbReference>
<dbReference type="InterPro" id="IPR002347">
    <property type="entry name" value="SDR_fam"/>
</dbReference>
<dbReference type="GO" id="GO:0016491">
    <property type="term" value="F:oxidoreductase activity"/>
    <property type="evidence" value="ECO:0007669"/>
    <property type="project" value="UniProtKB-KW"/>
</dbReference>
<keyword evidence="2" id="KW-0560">Oxidoreductase</keyword>
<proteinExistence type="inferred from homology"/>
<dbReference type="RefSeq" id="WP_229835655.1">
    <property type="nucleotide sequence ID" value="NZ_BMPI01000019.1"/>
</dbReference>
<dbReference type="Proteomes" id="UP000642070">
    <property type="component" value="Unassembled WGS sequence"/>
</dbReference>
<gene>
    <name evidence="4" type="ORF">GCM10007977_042010</name>
</gene>
<organism evidence="4 5">
    <name type="scientific">Dactylosporangium sucinum</name>
    <dbReference type="NCBI Taxonomy" id="1424081"/>
    <lineage>
        <taxon>Bacteria</taxon>
        <taxon>Bacillati</taxon>
        <taxon>Actinomycetota</taxon>
        <taxon>Actinomycetes</taxon>
        <taxon>Micromonosporales</taxon>
        <taxon>Micromonosporaceae</taxon>
        <taxon>Dactylosporangium</taxon>
    </lineage>
</organism>
<evidence type="ECO:0000313" key="5">
    <source>
        <dbReference type="Proteomes" id="UP000642070"/>
    </source>
</evidence>
<dbReference type="SUPFAM" id="SSF51735">
    <property type="entry name" value="NAD(P)-binding Rossmann-fold domains"/>
    <property type="match status" value="1"/>
</dbReference>
<evidence type="ECO:0000313" key="4">
    <source>
        <dbReference type="EMBL" id="GGM36149.1"/>
    </source>
</evidence>
<comment type="similarity">
    <text evidence="1 3">Belongs to the short-chain dehydrogenases/reductases (SDR) family.</text>
</comment>
<dbReference type="AlphaFoldDB" id="A0A917WVH5"/>
<dbReference type="PRINTS" id="PR00081">
    <property type="entry name" value="GDHRDH"/>
</dbReference>
<sequence>MKAPRERFGTVVLTGATSGIGEATARRLAAISETLVVLGPEPEAPRQVLTQIRGSGPADVRYVGADFTHLCDVVGAARSIASLVPAIDLLINNAGVPGAPQRIVTTDGFERTLQVNALAPALLTRLLLPSLAEGARIVNVGSSAHRVERFHFDDIDLAHGYSPVAAYARAKLAMVTWSSLLADELRSLPVRVVALCPGLNDTPLSAAMMGRIGGPPTRGAARVLHAAVADVPSGAYLEDDRVVLPSTDVTDPSNRERLTALYWERLLPFAAAGRGR</sequence>
<dbReference type="PANTHER" id="PTHR24320:SF148">
    <property type="entry name" value="NAD(P)-BINDING ROSSMANN-FOLD SUPERFAMILY PROTEIN"/>
    <property type="match status" value="1"/>
</dbReference>
<reference evidence="4" key="2">
    <citation type="submission" date="2020-09" db="EMBL/GenBank/DDBJ databases">
        <authorList>
            <person name="Sun Q."/>
            <person name="Ohkuma M."/>
        </authorList>
    </citation>
    <scope>NUCLEOTIDE SEQUENCE</scope>
    <source>
        <strain evidence="4">JCM 19831</strain>
    </source>
</reference>
<accession>A0A917WVH5</accession>
<evidence type="ECO:0000256" key="1">
    <source>
        <dbReference type="ARBA" id="ARBA00006484"/>
    </source>
</evidence>
<protein>
    <submittedName>
        <fullName evidence="4">Daunorubicin C-13 ketoreductase</fullName>
    </submittedName>
</protein>
<dbReference type="PANTHER" id="PTHR24320">
    <property type="entry name" value="RETINOL DEHYDROGENASE"/>
    <property type="match status" value="1"/>
</dbReference>
<dbReference type="PRINTS" id="PR00080">
    <property type="entry name" value="SDRFAMILY"/>
</dbReference>
<reference evidence="4" key="1">
    <citation type="journal article" date="2014" name="Int. J. Syst. Evol. Microbiol.">
        <title>Complete genome sequence of Corynebacterium casei LMG S-19264T (=DSM 44701T), isolated from a smear-ripened cheese.</title>
        <authorList>
            <consortium name="US DOE Joint Genome Institute (JGI-PGF)"/>
            <person name="Walter F."/>
            <person name="Albersmeier A."/>
            <person name="Kalinowski J."/>
            <person name="Ruckert C."/>
        </authorList>
    </citation>
    <scope>NUCLEOTIDE SEQUENCE</scope>
    <source>
        <strain evidence="4">JCM 19831</strain>
    </source>
</reference>
<name>A0A917WVH5_9ACTN</name>
<comment type="caution">
    <text evidence="4">The sequence shown here is derived from an EMBL/GenBank/DDBJ whole genome shotgun (WGS) entry which is preliminary data.</text>
</comment>
<dbReference type="InterPro" id="IPR036291">
    <property type="entry name" value="NAD(P)-bd_dom_sf"/>
</dbReference>
<dbReference type="EMBL" id="BMPI01000019">
    <property type="protein sequence ID" value="GGM36149.1"/>
    <property type="molecule type" value="Genomic_DNA"/>
</dbReference>
<evidence type="ECO:0000256" key="3">
    <source>
        <dbReference type="RuleBase" id="RU000363"/>
    </source>
</evidence>
<dbReference type="Gene3D" id="3.40.50.720">
    <property type="entry name" value="NAD(P)-binding Rossmann-like Domain"/>
    <property type="match status" value="1"/>
</dbReference>